<dbReference type="SUPFAM" id="SSF53187">
    <property type="entry name" value="Zn-dependent exopeptidases"/>
    <property type="match status" value="1"/>
</dbReference>
<evidence type="ECO:0000256" key="2">
    <source>
        <dbReference type="ARBA" id="ARBA00022801"/>
    </source>
</evidence>
<sequence length="412" mass="45084">MQASTSRIESYFCKLNGTPISTNQSMNRLAYTEDERRAHHTFSELAVSLGMTVQTDAVGNTIARLKGSDDTQPVVAIGSHLDTVRNGGQFDGTAGVVAGLEVVALFNEHRIQPHHPIELIAFVSEESSRFGVATLGSKAMIGEFPIDKMSTLTDQDGVSLAEALRRCKLNPEVVEKACRSKTDIKSFFELHIEQGPELESLDVPVGIVNGIAAPTRLKLTFQGQANHTGTTSMMRRKDALVAASEMILFVEDAAKLEAINKTVATVGICEVTPASMNVIPGEVTLYVDIRSTSMVSKQRVHQQIRKKAYVIEQYRGVTCEIDVLSKEIPIVIERHIQERLQSACEEIDINYENMPSGAGHDAMNMAKLWPTGMIFVPCKNGVSHDPTEYSTVEQIAAGTNVLITAIRREASR</sequence>
<comment type="similarity">
    <text evidence="1">Belongs to the peptidase M20 family.</text>
</comment>
<proteinExistence type="inferred from homology"/>
<dbReference type="RefSeq" id="WP_204697270.1">
    <property type="nucleotide sequence ID" value="NZ_JAFBEC010000005.1"/>
</dbReference>
<dbReference type="InterPro" id="IPR002933">
    <property type="entry name" value="Peptidase_M20"/>
</dbReference>
<dbReference type="InterPro" id="IPR036264">
    <property type="entry name" value="Bact_exopeptidase_dim_dom"/>
</dbReference>
<dbReference type="PROSITE" id="PS00758">
    <property type="entry name" value="ARGE_DAPE_CPG2_1"/>
    <property type="match status" value="1"/>
</dbReference>
<dbReference type="PANTHER" id="PTHR32494:SF5">
    <property type="entry name" value="ALLANTOATE AMIDOHYDROLASE"/>
    <property type="match status" value="1"/>
</dbReference>
<reference evidence="4 5" key="1">
    <citation type="submission" date="2021-01" db="EMBL/GenBank/DDBJ databases">
        <title>Genomic Encyclopedia of Type Strains, Phase IV (KMG-IV): sequencing the most valuable type-strain genomes for metagenomic binning, comparative biology and taxonomic classification.</title>
        <authorList>
            <person name="Goeker M."/>
        </authorList>
    </citation>
    <scope>NUCLEOTIDE SEQUENCE [LARGE SCALE GENOMIC DNA]</scope>
    <source>
        <strain evidence="4 5">DSM 25540</strain>
    </source>
</reference>
<accession>A0ABS2PBS1</accession>
<protein>
    <submittedName>
        <fullName evidence="4">N-carbamoyl-L-amino-acid hydrolase</fullName>
        <ecNumber evidence="4">3.5.1.87</ecNumber>
    </submittedName>
</protein>
<dbReference type="NCBIfam" id="NF006771">
    <property type="entry name" value="PRK09290.1-5"/>
    <property type="match status" value="1"/>
</dbReference>
<keyword evidence="5" id="KW-1185">Reference proteome</keyword>
<dbReference type="InterPro" id="IPR011650">
    <property type="entry name" value="Peptidase_M20_dimer"/>
</dbReference>
<dbReference type="EC" id="3.5.1.87" evidence="4"/>
<dbReference type="Pfam" id="PF01546">
    <property type="entry name" value="Peptidase_M20"/>
    <property type="match status" value="1"/>
</dbReference>
<feature type="domain" description="Peptidase M20 dimerisation" evidence="3">
    <location>
        <begin position="217"/>
        <end position="307"/>
    </location>
</feature>
<evidence type="ECO:0000259" key="3">
    <source>
        <dbReference type="Pfam" id="PF07687"/>
    </source>
</evidence>
<dbReference type="InterPro" id="IPR010158">
    <property type="entry name" value="Amidase_Cbmase"/>
</dbReference>
<comment type="caution">
    <text evidence="4">The sequence shown here is derived from an EMBL/GenBank/DDBJ whole genome shotgun (WGS) entry which is preliminary data.</text>
</comment>
<dbReference type="Gene3D" id="3.40.630.10">
    <property type="entry name" value="Zn peptidases"/>
    <property type="match status" value="1"/>
</dbReference>
<dbReference type="SUPFAM" id="SSF55031">
    <property type="entry name" value="Bacterial exopeptidase dimerisation domain"/>
    <property type="match status" value="1"/>
</dbReference>
<dbReference type="GO" id="GO:0050538">
    <property type="term" value="F:N-carbamoyl-L-amino-acid hydrolase activity"/>
    <property type="evidence" value="ECO:0007669"/>
    <property type="project" value="UniProtKB-EC"/>
</dbReference>
<dbReference type="EMBL" id="JAFBEC010000005">
    <property type="protein sequence ID" value="MBM7632835.1"/>
    <property type="molecule type" value="Genomic_DNA"/>
</dbReference>
<dbReference type="PIRSF" id="PIRSF001235">
    <property type="entry name" value="Amidase_carbamoylase"/>
    <property type="match status" value="1"/>
</dbReference>
<organism evidence="4 5">
    <name type="scientific">Geomicrobium sediminis</name>
    <dbReference type="NCBI Taxonomy" id="1347788"/>
    <lineage>
        <taxon>Bacteria</taxon>
        <taxon>Bacillati</taxon>
        <taxon>Bacillota</taxon>
        <taxon>Bacilli</taxon>
        <taxon>Bacillales</taxon>
        <taxon>Geomicrobium</taxon>
    </lineage>
</organism>
<name>A0ABS2PBS1_9BACL</name>
<evidence type="ECO:0000313" key="4">
    <source>
        <dbReference type="EMBL" id="MBM7632835.1"/>
    </source>
</evidence>
<evidence type="ECO:0000313" key="5">
    <source>
        <dbReference type="Proteomes" id="UP000741863"/>
    </source>
</evidence>
<evidence type="ECO:0000256" key="1">
    <source>
        <dbReference type="ARBA" id="ARBA00006153"/>
    </source>
</evidence>
<dbReference type="InterPro" id="IPR001261">
    <property type="entry name" value="ArgE/DapE_CS"/>
</dbReference>
<dbReference type="PANTHER" id="PTHR32494">
    <property type="entry name" value="ALLANTOATE DEIMINASE-RELATED"/>
    <property type="match status" value="1"/>
</dbReference>
<dbReference type="CDD" id="cd03884">
    <property type="entry name" value="M20_bAS"/>
    <property type="match status" value="1"/>
</dbReference>
<gene>
    <name evidence="4" type="ORF">JOD17_001929</name>
</gene>
<keyword evidence="2 4" id="KW-0378">Hydrolase</keyword>
<dbReference type="Gene3D" id="3.30.70.360">
    <property type="match status" value="1"/>
</dbReference>
<dbReference type="Proteomes" id="UP000741863">
    <property type="component" value="Unassembled WGS sequence"/>
</dbReference>
<dbReference type="Pfam" id="PF07687">
    <property type="entry name" value="M20_dimer"/>
    <property type="match status" value="1"/>
</dbReference>
<dbReference type="NCBIfam" id="TIGR01879">
    <property type="entry name" value="hydantase"/>
    <property type="match status" value="1"/>
</dbReference>